<organism evidence="1 2">
    <name type="scientific">Pseudomonas ogarae (strain DSM 112162 / CECT 30235 / F113)</name>
    <dbReference type="NCBI Taxonomy" id="1114970"/>
    <lineage>
        <taxon>Bacteria</taxon>
        <taxon>Pseudomonadati</taxon>
        <taxon>Pseudomonadota</taxon>
        <taxon>Gammaproteobacteria</taxon>
        <taxon>Pseudomonadales</taxon>
        <taxon>Pseudomonadaceae</taxon>
        <taxon>Pseudomonas</taxon>
    </lineage>
</organism>
<protein>
    <recommendedName>
        <fullName evidence="3">DUF1534 domain-containing protein</fullName>
    </recommendedName>
</protein>
<gene>
    <name evidence="1" type="ORF">C1C98_25855</name>
</gene>
<proteinExistence type="predicted"/>
<dbReference type="Proteomes" id="UP000235315">
    <property type="component" value="Chromosome"/>
</dbReference>
<evidence type="ECO:0008006" key="3">
    <source>
        <dbReference type="Google" id="ProtNLM"/>
    </source>
</evidence>
<dbReference type="EMBL" id="CP025738">
    <property type="protein sequence ID" value="AUO48633.1"/>
    <property type="molecule type" value="Genomic_DNA"/>
</dbReference>
<keyword evidence="2" id="KW-1185">Reference proteome</keyword>
<reference evidence="1 2" key="1">
    <citation type="submission" date="2018-01" db="EMBL/GenBank/DDBJ databases">
        <title>Tropical forage species Digitaria eriantha prevents oxidative stress under low temperature conditions by the incorporation of polyhydroxybutyrate-producing endophytic bacteria.</title>
        <authorList>
            <person name="Stritzler M."/>
            <person name="Ayub N."/>
        </authorList>
    </citation>
    <scope>NUCLEOTIDE SEQUENCE [LARGE SCALE GENOMIC DNA]</scope>
    <source>
        <strain evidence="1 2">FR1</strain>
    </source>
</reference>
<evidence type="ECO:0000313" key="2">
    <source>
        <dbReference type="Proteomes" id="UP000235315"/>
    </source>
</evidence>
<sequence>MVSSRAGSLPQGVCCGHDSCEHRKKTVGASLLAMAAAGPSRVQLTRINLHLTFLRSISLSMSTPAARSLSWSACRLRASDRARVSPRCASIHADKGKRNE</sequence>
<accession>A0ABN5GDS5</accession>
<name>A0ABN5GDS5_PSEO1</name>
<evidence type="ECO:0000313" key="1">
    <source>
        <dbReference type="EMBL" id="AUO48633.1"/>
    </source>
</evidence>